<comment type="caution">
    <text evidence="4">The sequence shown here is derived from an EMBL/GenBank/DDBJ whole genome shotgun (WGS) entry which is preliminary data.</text>
</comment>
<dbReference type="OrthoDB" id="4040097at2759"/>
<comment type="similarity">
    <text evidence="2">Belongs to the replication factor A protein 3 family.</text>
</comment>
<dbReference type="GO" id="GO:0006310">
    <property type="term" value="P:DNA recombination"/>
    <property type="evidence" value="ECO:0007669"/>
    <property type="project" value="InterPro"/>
</dbReference>
<keyword evidence="5" id="KW-1185">Reference proteome</keyword>
<gene>
    <name evidence="4" type="ORF">KLDO_g152</name>
</gene>
<dbReference type="AlphaFoldDB" id="A0A0A8L0V3"/>
<dbReference type="GO" id="GO:0006281">
    <property type="term" value="P:DNA repair"/>
    <property type="evidence" value="ECO:0007669"/>
    <property type="project" value="InterPro"/>
</dbReference>
<dbReference type="Gene3D" id="2.40.50.140">
    <property type="entry name" value="Nucleic acid-binding proteins"/>
    <property type="match status" value="1"/>
</dbReference>
<dbReference type="InterPro" id="IPR013970">
    <property type="entry name" value="Rfa2"/>
</dbReference>
<evidence type="ECO:0000256" key="3">
    <source>
        <dbReference type="ARBA" id="ARBA00023242"/>
    </source>
</evidence>
<dbReference type="EMBL" id="CCBQ010000004">
    <property type="protein sequence ID" value="CDO91819.1"/>
    <property type="molecule type" value="Genomic_DNA"/>
</dbReference>
<dbReference type="GO" id="GO:0006260">
    <property type="term" value="P:DNA replication"/>
    <property type="evidence" value="ECO:0007669"/>
    <property type="project" value="InterPro"/>
</dbReference>
<organism evidence="4 5">
    <name type="scientific">Kluyveromyces dobzhanskii CBS 2104</name>
    <dbReference type="NCBI Taxonomy" id="1427455"/>
    <lineage>
        <taxon>Eukaryota</taxon>
        <taxon>Fungi</taxon>
        <taxon>Dikarya</taxon>
        <taxon>Ascomycota</taxon>
        <taxon>Saccharomycotina</taxon>
        <taxon>Saccharomycetes</taxon>
        <taxon>Saccharomycetales</taxon>
        <taxon>Saccharomycetaceae</taxon>
        <taxon>Kluyveromyces</taxon>
    </lineage>
</organism>
<reference evidence="4 5" key="1">
    <citation type="submission" date="2014-03" db="EMBL/GenBank/DDBJ databases">
        <title>The genome of Kluyveromyces dobzhanskii.</title>
        <authorList>
            <person name="Nystedt B."/>
            <person name="Astrom S."/>
        </authorList>
    </citation>
    <scope>NUCLEOTIDE SEQUENCE [LARGE SCALE GENOMIC DNA]</scope>
    <source>
        <strain evidence="4 5">CBS 2104</strain>
    </source>
</reference>
<dbReference type="GO" id="GO:0003677">
    <property type="term" value="F:DNA binding"/>
    <property type="evidence" value="ECO:0007669"/>
    <property type="project" value="InterPro"/>
</dbReference>
<dbReference type="InterPro" id="IPR012340">
    <property type="entry name" value="NA-bd_OB-fold"/>
</dbReference>
<evidence type="ECO:0000313" key="5">
    <source>
        <dbReference type="Proteomes" id="UP000031516"/>
    </source>
</evidence>
<accession>A0A0A8L0V3</accession>
<protein>
    <submittedName>
        <fullName evidence="4">WGS project CCBQ000000000 data, contig 00107</fullName>
    </submittedName>
</protein>
<dbReference type="PIRSF" id="PIRSF011773">
    <property type="entry name" value="Rep_factor-A_4"/>
    <property type="match status" value="1"/>
</dbReference>
<evidence type="ECO:0000256" key="2">
    <source>
        <dbReference type="ARBA" id="ARBA00009761"/>
    </source>
</evidence>
<dbReference type="InterPro" id="IPR016588">
    <property type="entry name" value="Rfp3_Saccharomycetes"/>
</dbReference>
<comment type="subcellular location">
    <subcellularLocation>
        <location evidence="1">Nucleus</location>
    </subcellularLocation>
</comment>
<evidence type="ECO:0000313" key="4">
    <source>
        <dbReference type="EMBL" id="CDO91819.1"/>
    </source>
</evidence>
<keyword evidence="3" id="KW-0539">Nucleus</keyword>
<dbReference type="GO" id="GO:0031981">
    <property type="term" value="C:nuclear lumen"/>
    <property type="evidence" value="ECO:0007669"/>
    <property type="project" value="UniProtKB-ARBA"/>
</dbReference>
<name>A0A0A8L0V3_9SACH</name>
<proteinExistence type="inferred from homology"/>
<evidence type="ECO:0000256" key="1">
    <source>
        <dbReference type="ARBA" id="ARBA00004123"/>
    </source>
</evidence>
<dbReference type="Proteomes" id="UP000031516">
    <property type="component" value="Unassembled WGS sequence"/>
</dbReference>
<dbReference type="Pfam" id="PF08661">
    <property type="entry name" value="Rep_fac-A_3"/>
    <property type="match status" value="1"/>
</dbReference>
<sequence>MSNQTPRIDPSQVSNTEHSVFRIIAKVLDQPQPTELILQSPTTNGEMLTLPHVKLSQGGNIEVGSWYEFVCRGVDTGDVGLMVLDSVKCELKEGEEISVSGIVALQQLSGKFPDLY</sequence>